<protein>
    <submittedName>
        <fullName evidence="1">Uncharacterized protein</fullName>
    </submittedName>
</protein>
<name>A0A2I7N7T1_9NEIS</name>
<dbReference type="KEGG" id="nba:CUN60_09450"/>
<dbReference type="OrthoDB" id="337377at2"/>
<dbReference type="RefSeq" id="WP_102951804.1">
    <property type="nucleotide sequence ID" value="NZ_CP024847.1"/>
</dbReference>
<keyword evidence="2" id="KW-1185">Reference proteome</keyword>
<proteinExistence type="predicted"/>
<dbReference type="InterPro" id="IPR036709">
    <property type="entry name" value="Autotransporte_beta_dom_sf"/>
</dbReference>
<dbReference type="AlphaFoldDB" id="A0A2I7N7T1"/>
<dbReference type="Proteomes" id="UP000236655">
    <property type="component" value="Chromosome"/>
</dbReference>
<reference evidence="2" key="1">
    <citation type="submission" date="2017-11" db="EMBL/GenBank/DDBJ databases">
        <authorList>
            <person name="Chan K.G."/>
            <person name="Lee L.S."/>
        </authorList>
    </citation>
    <scope>NUCLEOTIDE SEQUENCE [LARGE SCALE GENOMIC DNA]</scope>
    <source>
        <strain evidence="2">DSM 100970</strain>
    </source>
</reference>
<evidence type="ECO:0000313" key="1">
    <source>
        <dbReference type="EMBL" id="AUR52513.1"/>
    </source>
</evidence>
<organism evidence="1 2">
    <name type="scientific">Aquella oligotrophica</name>
    <dbReference type="NCBI Taxonomy" id="2067065"/>
    <lineage>
        <taxon>Bacteria</taxon>
        <taxon>Pseudomonadati</taxon>
        <taxon>Pseudomonadota</taxon>
        <taxon>Betaproteobacteria</taxon>
        <taxon>Neisseriales</taxon>
        <taxon>Neisseriaceae</taxon>
        <taxon>Aquella</taxon>
    </lineage>
</organism>
<accession>A0A2I7N7T1</accession>
<dbReference type="SUPFAM" id="SSF103515">
    <property type="entry name" value="Autotransporter"/>
    <property type="match status" value="1"/>
</dbReference>
<sequence length="284" mass="31425">MRLKYIFSLISGLLVVDVPDVYATNNSNESAVFEKTGESSVTLAKYDGIVGNAPKDVTVSSAGVGIQETPNNTQAYLFFSQTLANQIYYEVRVWGAYNYMTQNPIFDSVPVSNIQNPLGTGFSGFLGYNFHVNEHIDMTPYARMNYFKNFQLVYEDSNGNYINSTTLAGFLGLKISFKETKYFTPYLNFWMGFQQVALIGTLQEGETNPGVVQTATVDQIVANTQIGFAFKVSQSMSLIPYWQYQTAANYPDSVAMASPSDGGFGVNSQTNSIQMIGAKFNVSW</sequence>
<gene>
    <name evidence="1" type="ORF">CUN60_09450</name>
</gene>
<evidence type="ECO:0000313" key="2">
    <source>
        <dbReference type="Proteomes" id="UP000236655"/>
    </source>
</evidence>
<dbReference type="EMBL" id="CP024847">
    <property type="protein sequence ID" value="AUR52513.1"/>
    <property type="molecule type" value="Genomic_DNA"/>
</dbReference>